<reference evidence="1" key="1">
    <citation type="submission" date="2020-02" db="EMBL/GenBank/DDBJ databases">
        <authorList>
            <person name="Meier V. D."/>
        </authorList>
    </citation>
    <scope>NUCLEOTIDE SEQUENCE</scope>
    <source>
        <strain evidence="1">AVDCRST_MAG84</strain>
    </source>
</reference>
<accession>A0A6J4LZ94</accession>
<dbReference type="EMBL" id="CADCTZ010000467">
    <property type="protein sequence ID" value="CAA9345839.1"/>
    <property type="molecule type" value="Genomic_DNA"/>
</dbReference>
<dbReference type="AlphaFoldDB" id="A0A6J4LZ94"/>
<proteinExistence type="predicted"/>
<organism evidence="1">
    <name type="scientific">uncultured Microcoleus sp</name>
    <dbReference type="NCBI Taxonomy" id="259945"/>
    <lineage>
        <taxon>Bacteria</taxon>
        <taxon>Bacillati</taxon>
        <taxon>Cyanobacteriota</taxon>
        <taxon>Cyanophyceae</taxon>
        <taxon>Oscillatoriophycideae</taxon>
        <taxon>Oscillatoriales</taxon>
        <taxon>Microcoleaceae</taxon>
        <taxon>Microcoleus</taxon>
        <taxon>environmental samples</taxon>
    </lineage>
</organism>
<gene>
    <name evidence="1" type="ORF">AVDCRST_MAG84-2611</name>
</gene>
<sequence>MDVLMDLVEMRSPMRVVDRSKTAIVQSSILTHRKFNLLNRPVIHGEAFFRLSLD</sequence>
<evidence type="ECO:0000313" key="1">
    <source>
        <dbReference type="EMBL" id="CAA9345839.1"/>
    </source>
</evidence>
<name>A0A6J4LZ94_9CYAN</name>
<protein>
    <submittedName>
        <fullName evidence="1">Uncharacterized protein</fullName>
    </submittedName>
</protein>